<evidence type="ECO:0000313" key="5">
    <source>
        <dbReference type="Proteomes" id="UP000178873"/>
    </source>
</evidence>
<protein>
    <recommendedName>
        <fullName evidence="3">Cadherin domain-containing protein</fullName>
    </recommendedName>
</protein>
<dbReference type="STRING" id="1802301.A2664_04865"/>
<dbReference type="Pfam" id="PF01471">
    <property type="entry name" value="PG_binding_1"/>
    <property type="match status" value="1"/>
</dbReference>
<organism evidence="4 5">
    <name type="scientific">Candidatus Taylorbacteria bacterium RIFCSPHIGHO2_01_FULL_46_22b</name>
    <dbReference type="NCBI Taxonomy" id="1802301"/>
    <lineage>
        <taxon>Bacteria</taxon>
        <taxon>Candidatus Tayloriibacteriota</taxon>
    </lineage>
</organism>
<evidence type="ECO:0000259" key="3">
    <source>
        <dbReference type="PROSITE" id="PS50268"/>
    </source>
</evidence>
<feature type="signal peptide" evidence="2">
    <location>
        <begin position="1"/>
        <end position="25"/>
    </location>
</feature>
<sequence length="522" mass="55593">MTNKYKSVLVTFILLTSLVTTTVYAADFSFERNLSWGMQDSDQVRQLQEFLTEQEVYSGPINGNFYSLTYRGVRAFQQKYDINPVSGYFGPMSRTQANALLVANTPAAVSSNVVASEPTTTAAVSLETLQARVNAAFEQTTELQKRFSQYKKPRATTTVPTNPSDTTPPVISGLSNDITVRKSKTWSWNSESGATFRFLIDTTSNSSPSGSFSSVTTATRSTGTGTYYLHVQARDTAGNTSGTITVSVVLDNTAPVLSQITAVPLTGTNTTPSYTFKSTEKGTITYAGDCTSGTSSAISGNNTIVFSTLAVGTHSNCTIRVTDVLGNRSNALAVSSFIITGLSGTSTPPPSPQVGEIYLNAYTTAYTYYDNTPPGSADISHPIIHQKAGGTGTYADPITIAVGHSIISGQDILDYPAGTKFYIPNVRRYFIVEDTCGDGNTPQNGPCHTGFPSGTTTWLDMWIDGQSGTNAQADNCASAVTDLNGEVHVAIKNPASNYRVVAGPVFQNGSCTQQYGNTAVTQ</sequence>
<dbReference type="Gene3D" id="1.10.101.10">
    <property type="entry name" value="PGBD-like superfamily/PGBD"/>
    <property type="match status" value="1"/>
</dbReference>
<dbReference type="InterPro" id="IPR002126">
    <property type="entry name" value="Cadherin-like_dom"/>
</dbReference>
<dbReference type="EMBL" id="MHRF01000001">
    <property type="protein sequence ID" value="OHA18808.1"/>
    <property type="molecule type" value="Genomic_DNA"/>
</dbReference>
<keyword evidence="2" id="KW-0732">Signal</keyword>
<feature type="domain" description="Cadherin" evidence="3">
    <location>
        <begin position="198"/>
        <end position="257"/>
    </location>
</feature>
<evidence type="ECO:0000256" key="1">
    <source>
        <dbReference type="SAM" id="MobiDB-lite"/>
    </source>
</evidence>
<dbReference type="InterPro" id="IPR036366">
    <property type="entry name" value="PGBDSf"/>
</dbReference>
<comment type="caution">
    <text evidence="4">The sequence shown here is derived from an EMBL/GenBank/DDBJ whole genome shotgun (WGS) entry which is preliminary data.</text>
</comment>
<accession>A0A1G2M4M2</accession>
<evidence type="ECO:0000256" key="2">
    <source>
        <dbReference type="SAM" id="SignalP"/>
    </source>
</evidence>
<dbReference type="AlphaFoldDB" id="A0A1G2M4M2"/>
<dbReference type="PROSITE" id="PS50268">
    <property type="entry name" value="CADHERIN_2"/>
    <property type="match status" value="1"/>
</dbReference>
<dbReference type="GO" id="GO:0016020">
    <property type="term" value="C:membrane"/>
    <property type="evidence" value="ECO:0007669"/>
    <property type="project" value="InterPro"/>
</dbReference>
<feature type="region of interest" description="Disordered" evidence="1">
    <location>
        <begin position="150"/>
        <end position="172"/>
    </location>
</feature>
<reference evidence="4 5" key="1">
    <citation type="journal article" date="2016" name="Nat. Commun.">
        <title>Thousands of microbial genomes shed light on interconnected biogeochemical processes in an aquifer system.</title>
        <authorList>
            <person name="Anantharaman K."/>
            <person name="Brown C.T."/>
            <person name="Hug L.A."/>
            <person name="Sharon I."/>
            <person name="Castelle C.J."/>
            <person name="Probst A.J."/>
            <person name="Thomas B.C."/>
            <person name="Singh A."/>
            <person name="Wilkins M.J."/>
            <person name="Karaoz U."/>
            <person name="Brodie E.L."/>
            <person name="Williams K.H."/>
            <person name="Hubbard S.S."/>
            <person name="Banfield J.F."/>
        </authorList>
    </citation>
    <scope>NUCLEOTIDE SEQUENCE [LARGE SCALE GENOMIC DNA]</scope>
</reference>
<gene>
    <name evidence="4" type="ORF">A2664_04865</name>
</gene>
<dbReference type="GO" id="GO:0005509">
    <property type="term" value="F:calcium ion binding"/>
    <property type="evidence" value="ECO:0007669"/>
    <property type="project" value="InterPro"/>
</dbReference>
<feature type="compositionally biased region" description="Low complexity" evidence="1">
    <location>
        <begin position="156"/>
        <end position="169"/>
    </location>
</feature>
<name>A0A1G2M4M2_9BACT</name>
<evidence type="ECO:0000313" key="4">
    <source>
        <dbReference type="EMBL" id="OHA18808.1"/>
    </source>
</evidence>
<dbReference type="InterPro" id="IPR036365">
    <property type="entry name" value="PGBD-like_sf"/>
</dbReference>
<dbReference type="GO" id="GO:0007156">
    <property type="term" value="P:homophilic cell adhesion via plasma membrane adhesion molecules"/>
    <property type="evidence" value="ECO:0007669"/>
    <property type="project" value="InterPro"/>
</dbReference>
<feature type="chain" id="PRO_5009583625" description="Cadherin domain-containing protein" evidence="2">
    <location>
        <begin position="26"/>
        <end position="522"/>
    </location>
</feature>
<dbReference type="InterPro" id="IPR002477">
    <property type="entry name" value="Peptidoglycan-bd-like"/>
</dbReference>
<dbReference type="Proteomes" id="UP000178873">
    <property type="component" value="Unassembled WGS sequence"/>
</dbReference>
<dbReference type="SUPFAM" id="SSF47090">
    <property type="entry name" value="PGBD-like"/>
    <property type="match status" value="1"/>
</dbReference>
<proteinExistence type="predicted"/>